<dbReference type="AlphaFoldDB" id="A0A4Q7UUN8"/>
<evidence type="ECO:0000313" key="3">
    <source>
        <dbReference type="Proteomes" id="UP000291591"/>
    </source>
</evidence>
<organism evidence="2 3">
    <name type="scientific">Pseudonocardia sediminis</name>
    <dbReference type="NCBI Taxonomy" id="1397368"/>
    <lineage>
        <taxon>Bacteria</taxon>
        <taxon>Bacillati</taxon>
        <taxon>Actinomycetota</taxon>
        <taxon>Actinomycetes</taxon>
        <taxon>Pseudonocardiales</taxon>
        <taxon>Pseudonocardiaceae</taxon>
        <taxon>Pseudonocardia</taxon>
    </lineage>
</organism>
<gene>
    <name evidence="2" type="ORF">EV383_1386</name>
</gene>
<dbReference type="RefSeq" id="WP_130289125.1">
    <property type="nucleotide sequence ID" value="NZ_SHKL01000001.1"/>
</dbReference>
<protein>
    <submittedName>
        <fullName evidence="2">Uncharacterized protein</fullName>
    </submittedName>
</protein>
<proteinExistence type="predicted"/>
<evidence type="ECO:0000313" key="2">
    <source>
        <dbReference type="EMBL" id="RZT84541.1"/>
    </source>
</evidence>
<feature type="compositionally biased region" description="Low complexity" evidence="1">
    <location>
        <begin position="1"/>
        <end position="13"/>
    </location>
</feature>
<dbReference type="OrthoDB" id="3577685at2"/>
<dbReference type="Proteomes" id="UP000291591">
    <property type="component" value="Unassembled WGS sequence"/>
</dbReference>
<sequence>MRLYLASTTTTSSARRRGGSVLTRATRPVKGMPAFGPVADTCRCGADRSATARTRPWRDCPDCTPVRASR</sequence>
<keyword evidence="3" id="KW-1185">Reference proteome</keyword>
<evidence type="ECO:0000256" key="1">
    <source>
        <dbReference type="SAM" id="MobiDB-lite"/>
    </source>
</evidence>
<accession>A0A4Q7UUN8</accession>
<reference evidence="2 3" key="1">
    <citation type="submission" date="2019-02" db="EMBL/GenBank/DDBJ databases">
        <title>Sequencing the genomes of 1000 actinobacteria strains.</title>
        <authorList>
            <person name="Klenk H.-P."/>
        </authorList>
    </citation>
    <scope>NUCLEOTIDE SEQUENCE [LARGE SCALE GENOMIC DNA]</scope>
    <source>
        <strain evidence="2 3">DSM 45779</strain>
    </source>
</reference>
<feature type="region of interest" description="Disordered" evidence="1">
    <location>
        <begin position="1"/>
        <end position="21"/>
    </location>
</feature>
<name>A0A4Q7UUN8_PSEST</name>
<dbReference type="EMBL" id="SHKL01000001">
    <property type="protein sequence ID" value="RZT84541.1"/>
    <property type="molecule type" value="Genomic_DNA"/>
</dbReference>
<comment type="caution">
    <text evidence="2">The sequence shown here is derived from an EMBL/GenBank/DDBJ whole genome shotgun (WGS) entry which is preliminary data.</text>
</comment>